<evidence type="ECO:0000256" key="1">
    <source>
        <dbReference type="SAM" id="MobiDB-lite"/>
    </source>
</evidence>
<dbReference type="AlphaFoldDB" id="A0A2P2MTK4"/>
<evidence type="ECO:0000313" key="2">
    <source>
        <dbReference type="EMBL" id="MBX33546.1"/>
    </source>
</evidence>
<feature type="region of interest" description="Disordered" evidence="1">
    <location>
        <begin position="44"/>
        <end position="75"/>
    </location>
</feature>
<protein>
    <submittedName>
        <fullName evidence="2">N-alpha-acetyltransferase 16 NatA auxiliary subunit-like</fullName>
    </submittedName>
</protein>
<organism evidence="2">
    <name type="scientific">Rhizophora mucronata</name>
    <name type="common">Asiatic mangrove</name>
    <dbReference type="NCBI Taxonomy" id="61149"/>
    <lineage>
        <taxon>Eukaryota</taxon>
        <taxon>Viridiplantae</taxon>
        <taxon>Streptophyta</taxon>
        <taxon>Embryophyta</taxon>
        <taxon>Tracheophyta</taxon>
        <taxon>Spermatophyta</taxon>
        <taxon>Magnoliopsida</taxon>
        <taxon>eudicotyledons</taxon>
        <taxon>Gunneridae</taxon>
        <taxon>Pentapetalae</taxon>
        <taxon>rosids</taxon>
        <taxon>fabids</taxon>
        <taxon>Malpighiales</taxon>
        <taxon>Rhizophoraceae</taxon>
        <taxon>Rhizophora</taxon>
    </lineage>
</organism>
<dbReference type="GO" id="GO:0016740">
    <property type="term" value="F:transferase activity"/>
    <property type="evidence" value="ECO:0007669"/>
    <property type="project" value="UniProtKB-KW"/>
</dbReference>
<feature type="compositionally biased region" description="Basic and acidic residues" evidence="1">
    <location>
        <begin position="56"/>
        <end position="75"/>
    </location>
</feature>
<reference evidence="2" key="1">
    <citation type="submission" date="2018-02" db="EMBL/GenBank/DDBJ databases">
        <title>Rhizophora mucronata_Transcriptome.</title>
        <authorList>
            <person name="Meera S.P."/>
            <person name="Sreeshan A."/>
            <person name="Augustine A."/>
        </authorList>
    </citation>
    <scope>NUCLEOTIDE SEQUENCE</scope>
    <source>
        <tissue evidence="2">Leaf</tissue>
    </source>
</reference>
<proteinExistence type="predicted"/>
<dbReference type="EMBL" id="GGEC01053062">
    <property type="protein sequence ID" value="MBX33546.1"/>
    <property type="molecule type" value="Transcribed_RNA"/>
</dbReference>
<name>A0A2P2MTK4_RHIMU</name>
<sequence length="75" mass="9038">MPKRIITYFYFMKECAKLKRQVQENLPHLFHTGMCSCGQRHAHRHQHTHTQTSLKENSHSTNEKVKRSREMMKTK</sequence>
<keyword evidence="2" id="KW-0808">Transferase</keyword>
<accession>A0A2P2MTK4</accession>